<organism evidence="1 2">
    <name type="scientific">Nocardioides ginsengisoli</name>
    <dbReference type="NCBI Taxonomy" id="363868"/>
    <lineage>
        <taxon>Bacteria</taxon>
        <taxon>Bacillati</taxon>
        <taxon>Actinomycetota</taxon>
        <taxon>Actinomycetes</taxon>
        <taxon>Propionibacteriales</taxon>
        <taxon>Nocardioidaceae</taxon>
        <taxon>Nocardioides</taxon>
    </lineage>
</organism>
<proteinExistence type="predicted"/>
<reference evidence="2" key="1">
    <citation type="journal article" date="2019" name="Int. J. Syst. Evol. Microbiol.">
        <title>The Global Catalogue of Microorganisms (GCM) 10K type strain sequencing project: providing services to taxonomists for standard genome sequencing and annotation.</title>
        <authorList>
            <consortium name="The Broad Institute Genomics Platform"/>
            <consortium name="The Broad Institute Genome Sequencing Center for Infectious Disease"/>
            <person name="Wu L."/>
            <person name="Ma J."/>
        </authorList>
    </citation>
    <scope>NUCLEOTIDE SEQUENCE [LARGE SCALE GENOMIC DNA]</scope>
    <source>
        <strain evidence="2">CCUG 52478</strain>
    </source>
</reference>
<keyword evidence="2" id="KW-1185">Reference proteome</keyword>
<dbReference type="RefSeq" id="WP_367921652.1">
    <property type="nucleotide sequence ID" value="NZ_BAABAC010000047.1"/>
</dbReference>
<name>A0ABW3VYX6_9ACTN</name>
<evidence type="ECO:0000313" key="1">
    <source>
        <dbReference type="EMBL" id="MFD1247439.1"/>
    </source>
</evidence>
<dbReference type="EMBL" id="JBHTLX010000008">
    <property type="protein sequence ID" value="MFD1247439.1"/>
    <property type="molecule type" value="Genomic_DNA"/>
</dbReference>
<protein>
    <recommendedName>
        <fullName evidence="3">Type IV toxin-antitoxin system AbiEi family antitoxin domain-containing protein</fullName>
    </recommendedName>
</protein>
<comment type="caution">
    <text evidence="1">The sequence shown here is derived from an EMBL/GenBank/DDBJ whole genome shotgun (WGS) entry which is preliminary data.</text>
</comment>
<sequence length="323" mass="36502">MRRADLEHLPRLPADFPLPLDVPFTTMTARREAGLSARQLTWLVDQGFLRRLLRSVYVASPVPDSLELRCAALRLVVPEDAVICDRHAGWLHGADMVLAPNEHLYVAPVCVFLPTPGRRLRNGLAASGERGFRSGDVIELYGLRVTSPLRTTWDLGRQRYGEWSLAAMDQMFRLGLFSHDELVAGVPRFRGMRWVTTLRAMVEYVDGRAESPPESVLRLRWIQAHLPTPIPQLEVYDDEGTFLARLDLGATDLPFAAEYDGDEWHSSPDQLRRDRERRALVEAETSYSIAVLRKENLFGPRADVESVLRRGVADARRRGGQPS</sequence>
<evidence type="ECO:0000313" key="2">
    <source>
        <dbReference type="Proteomes" id="UP001597229"/>
    </source>
</evidence>
<gene>
    <name evidence="1" type="ORF">ACFQ3F_06530</name>
</gene>
<dbReference type="Proteomes" id="UP001597229">
    <property type="component" value="Unassembled WGS sequence"/>
</dbReference>
<accession>A0ABW3VYX6</accession>
<evidence type="ECO:0008006" key="3">
    <source>
        <dbReference type="Google" id="ProtNLM"/>
    </source>
</evidence>